<dbReference type="InterPro" id="IPR003439">
    <property type="entry name" value="ABC_transporter-like_ATP-bd"/>
</dbReference>
<reference evidence="5 6" key="1">
    <citation type="submission" date="2019-09" db="EMBL/GenBank/DDBJ databases">
        <title>Sulfurimonas gotlandica sp. nov., a chemoautotrophic and psychrotolerant epsilonproteobacterium isolated from a pelagic redoxcline, and an emended description of the genus Sulfurimonas.</title>
        <authorList>
            <person name="Wang S."/>
            <person name="Jiang L."/>
            <person name="Shao S."/>
        </authorList>
    </citation>
    <scope>NUCLEOTIDE SEQUENCE [LARGE SCALE GENOMIC DNA]</scope>
    <source>
        <strain evidence="5 6">GYSZ_1</strain>
    </source>
</reference>
<keyword evidence="1" id="KW-0813">Transport</keyword>
<accession>A0A5P8NXY9</accession>
<dbReference type="GO" id="GO:0016887">
    <property type="term" value="F:ATP hydrolysis activity"/>
    <property type="evidence" value="ECO:0007669"/>
    <property type="project" value="InterPro"/>
</dbReference>
<keyword evidence="2" id="KW-0547">Nucleotide-binding</keyword>
<dbReference type="PROSITE" id="PS50893">
    <property type="entry name" value="ABC_TRANSPORTER_2"/>
    <property type="match status" value="1"/>
</dbReference>
<keyword evidence="3 5" id="KW-0067">ATP-binding</keyword>
<dbReference type="PROSITE" id="PS00211">
    <property type="entry name" value="ABC_TRANSPORTER_1"/>
    <property type="match status" value="1"/>
</dbReference>
<protein>
    <submittedName>
        <fullName evidence="5">ABC transporter ATP-binding protein</fullName>
    </submittedName>
</protein>
<dbReference type="InterPro" id="IPR027417">
    <property type="entry name" value="P-loop_NTPase"/>
</dbReference>
<proteinExistence type="predicted"/>
<dbReference type="RefSeq" id="WP_152306220.1">
    <property type="nucleotide sequence ID" value="NZ_CP043617.1"/>
</dbReference>
<dbReference type="SMART" id="SM00382">
    <property type="entry name" value="AAA"/>
    <property type="match status" value="1"/>
</dbReference>
<dbReference type="Gene3D" id="3.40.50.300">
    <property type="entry name" value="P-loop containing nucleotide triphosphate hydrolases"/>
    <property type="match status" value="1"/>
</dbReference>
<evidence type="ECO:0000259" key="4">
    <source>
        <dbReference type="PROSITE" id="PS50893"/>
    </source>
</evidence>
<dbReference type="PANTHER" id="PTHR24220:SF86">
    <property type="entry name" value="ABC TRANSPORTER ABCH.1"/>
    <property type="match status" value="1"/>
</dbReference>
<sequence length="207" mass="23048">MIELKNISHFYVEGEQVLHNISLNISAGEFLFLSGESGSGKSTLLSILSTLLKPSKGELLIDKVNVKEIKNIDNFRQENVGFVFQFHFLINYLNVYENIALAAKEKHKKDINELLEKLGILDLAKRYPNEISGGQRQRVALARSLINKPKIIFADEPTGSLDSKNSTLVYELLKTASDAGTTVVVASHDLAIKNYATRTIKMIDGKL</sequence>
<dbReference type="GO" id="GO:0005886">
    <property type="term" value="C:plasma membrane"/>
    <property type="evidence" value="ECO:0007669"/>
    <property type="project" value="TreeGrafter"/>
</dbReference>
<dbReference type="PANTHER" id="PTHR24220">
    <property type="entry name" value="IMPORT ATP-BINDING PROTEIN"/>
    <property type="match status" value="1"/>
</dbReference>
<dbReference type="InterPro" id="IPR003593">
    <property type="entry name" value="AAA+_ATPase"/>
</dbReference>
<evidence type="ECO:0000313" key="5">
    <source>
        <dbReference type="EMBL" id="QFR48277.1"/>
    </source>
</evidence>
<dbReference type="KEGG" id="sulg:FJR48_00470"/>
<dbReference type="SUPFAM" id="SSF52540">
    <property type="entry name" value="P-loop containing nucleoside triphosphate hydrolases"/>
    <property type="match status" value="1"/>
</dbReference>
<evidence type="ECO:0000256" key="3">
    <source>
        <dbReference type="ARBA" id="ARBA00022840"/>
    </source>
</evidence>
<dbReference type="GO" id="GO:0005524">
    <property type="term" value="F:ATP binding"/>
    <property type="evidence" value="ECO:0007669"/>
    <property type="project" value="UniProtKB-KW"/>
</dbReference>
<organism evidence="5 6">
    <name type="scientific">Sulfurimonas lithotrophica</name>
    <dbReference type="NCBI Taxonomy" id="2590022"/>
    <lineage>
        <taxon>Bacteria</taxon>
        <taxon>Pseudomonadati</taxon>
        <taxon>Campylobacterota</taxon>
        <taxon>Epsilonproteobacteria</taxon>
        <taxon>Campylobacterales</taxon>
        <taxon>Sulfurimonadaceae</taxon>
        <taxon>Sulfurimonas</taxon>
    </lineage>
</organism>
<gene>
    <name evidence="5" type="ORF">FJR48_00470</name>
</gene>
<dbReference type="AlphaFoldDB" id="A0A5P8NXY9"/>
<dbReference type="OrthoDB" id="9809450at2"/>
<dbReference type="Proteomes" id="UP000326944">
    <property type="component" value="Chromosome"/>
</dbReference>
<keyword evidence="6" id="KW-1185">Reference proteome</keyword>
<dbReference type="InterPro" id="IPR015854">
    <property type="entry name" value="ABC_transpr_LolD-like"/>
</dbReference>
<dbReference type="EMBL" id="CP043617">
    <property type="protein sequence ID" value="QFR48277.1"/>
    <property type="molecule type" value="Genomic_DNA"/>
</dbReference>
<dbReference type="InterPro" id="IPR017911">
    <property type="entry name" value="MacB-like_ATP-bd"/>
</dbReference>
<dbReference type="Pfam" id="PF00005">
    <property type="entry name" value="ABC_tran"/>
    <property type="match status" value="1"/>
</dbReference>
<dbReference type="InterPro" id="IPR017871">
    <property type="entry name" value="ABC_transporter-like_CS"/>
</dbReference>
<evidence type="ECO:0000256" key="1">
    <source>
        <dbReference type="ARBA" id="ARBA00022448"/>
    </source>
</evidence>
<evidence type="ECO:0000256" key="2">
    <source>
        <dbReference type="ARBA" id="ARBA00022741"/>
    </source>
</evidence>
<feature type="domain" description="ABC transporter" evidence="4">
    <location>
        <begin position="2"/>
        <end position="207"/>
    </location>
</feature>
<dbReference type="GO" id="GO:0022857">
    <property type="term" value="F:transmembrane transporter activity"/>
    <property type="evidence" value="ECO:0007669"/>
    <property type="project" value="TreeGrafter"/>
</dbReference>
<dbReference type="CDD" id="cd03255">
    <property type="entry name" value="ABC_MJ0796_LolCDE_FtsE"/>
    <property type="match status" value="1"/>
</dbReference>
<evidence type="ECO:0000313" key="6">
    <source>
        <dbReference type="Proteomes" id="UP000326944"/>
    </source>
</evidence>
<name>A0A5P8NXY9_9BACT</name>